<dbReference type="SUPFAM" id="SSF47473">
    <property type="entry name" value="EF-hand"/>
    <property type="match status" value="1"/>
</dbReference>
<dbReference type="PROSITE" id="PS50222">
    <property type="entry name" value="EF_HAND_2"/>
    <property type="match status" value="1"/>
</dbReference>
<evidence type="ECO:0000313" key="4">
    <source>
        <dbReference type="EMBL" id="CAF3837099.1"/>
    </source>
</evidence>
<dbReference type="Gene3D" id="1.10.238.10">
    <property type="entry name" value="EF-hand"/>
    <property type="match status" value="1"/>
</dbReference>
<dbReference type="Proteomes" id="UP000663836">
    <property type="component" value="Unassembled WGS sequence"/>
</dbReference>
<gene>
    <name evidence="4" type="ORF">JBS370_LOCUS17420</name>
    <name evidence="3" type="ORF">ZHD862_LOCUS35859</name>
</gene>
<organism evidence="4 5">
    <name type="scientific">Rotaria sordida</name>
    <dbReference type="NCBI Taxonomy" id="392033"/>
    <lineage>
        <taxon>Eukaryota</taxon>
        <taxon>Metazoa</taxon>
        <taxon>Spiralia</taxon>
        <taxon>Gnathifera</taxon>
        <taxon>Rotifera</taxon>
        <taxon>Eurotatoria</taxon>
        <taxon>Bdelloidea</taxon>
        <taxon>Philodinida</taxon>
        <taxon>Philodinidae</taxon>
        <taxon>Rotaria</taxon>
    </lineage>
</organism>
<dbReference type="InterPro" id="IPR011992">
    <property type="entry name" value="EF-hand-dom_pair"/>
</dbReference>
<dbReference type="EMBL" id="CAJOBD010001864">
    <property type="protein sequence ID" value="CAF3837099.1"/>
    <property type="molecule type" value="Genomic_DNA"/>
</dbReference>
<name>A0A819DLR9_9BILA</name>
<dbReference type="AlphaFoldDB" id="A0A819DLR9"/>
<protein>
    <recommendedName>
        <fullName evidence="2">EF-hand domain-containing protein</fullName>
    </recommendedName>
</protein>
<dbReference type="EMBL" id="CAJNOT010005413">
    <property type="protein sequence ID" value="CAF1464909.1"/>
    <property type="molecule type" value="Genomic_DNA"/>
</dbReference>
<evidence type="ECO:0000259" key="2">
    <source>
        <dbReference type="PROSITE" id="PS50222"/>
    </source>
</evidence>
<comment type="caution">
    <text evidence="4">The sequence shown here is derived from an EMBL/GenBank/DDBJ whole genome shotgun (WGS) entry which is preliminary data.</text>
</comment>
<feature type="domain" description="EF-hand" evidence="2">
    <location>
        <begin position="22"/>
        <end position="57"/>
    </location>
</feature>
<reference evidence="4" key="1">
    <citation type="submission" date="2021-02" db="EMBL/GenBank/DDBJ databases">
        <authorList>
            <person name="Nowell W R."/>
        </authorList>
    </citation>
    <scope>NUCLEOTIDE SEQUENCE</scope>
</reference>
<dbReference type="GO" id="GO:0005509">
    <property type="term" value="F:calcium ion binding"/>
    <property type="evidence" value="ECO:0007669"/>
    <property type="project" value="InterPro"/>
</dbReference>
<evidence type="ECO:0000313" key="3">
    <source>
        <dbReference type="EMBL" id="CAF1464909.1"/>
    </source>
</evidence>
<sequence>MSSEQEAIDSIPSDIDINNISDGFNNLTQIFHMLDRNNDGRITKEDLQLLFEQFGINGTAANTLSKYIFQLLDRNNNGEIETSDLVNVGNILWNLSQKKQNSDGY</sequence>
<evidence type="ECO:0000256" key="1">
    <source>
        <dbReference type="ARBA" id="ARBA00022837"/>
    </source>
</evidence>
<proteinExistence type="predicted"/>
<dbReference type="InterPro" id="IPR018247">
    <property type="entry name" value="EF_Hand_1_Ca_BS"/>
</dbReference>
<keyword evidence="1" id="KW-0106">Calcium</keyword>
<evidence type="ECO:0000313" key="5">
    <source>
        <dbReference type="Proteomes" id="UP000663836"/>
    </source>
</evidence>
<accession>A0A819DLR9</accession>
<dbReference type="Pfam" id="PF13499">
    <property type="entry name" value="EF-hand_7"/>
    <property type="match status" value="1"/>
</dbReference>
<dbReference type="SMART" id="SM00054">
    <property type="entry name" value="EFh"/>
    <property type="match status" value="2"/>
</dbReference>
<dbReference type="InterPro" id="IPR002048">
    <property type="entry name" value="EF_hand_dom"/>
</dbReference>
<dbReference type="Proteomes" id="UP000663864">
    <property type="component" value="Unassembled WGS sequence"/>
</dbReference>
<dbReference type="PROSITE" id="PS00018">
    <property type="entry name" value="EF_HAND_1"/>
    <property type="match status" value="2"/>
</dbReference>